<feature type="signal peptide" evidence="7">
    <location>
        <begin position="1"/>
        <end position="15"/>
    </location>
</feature>
<reference evidence="10" key="1">
    <citation type="submission" date="2023-01" db="EMBL/GenBank/DDBJ databases">
        <title>Metagenome sequencing of chrysophaentin producing Chrysophaeum taylorii.</title>
        <authorList>
            <person name="Davison J."/>
            <person name="Bewley C."/>
        </authorList>
    </citation>
    <scope>NUCLEOTIDE SEQUENCE</scope>
    <source>
        <strain evidence="10">NIES-1699</strain>
    </source>
</reference>
<comment type="caution">
    <text evidence="10">The sequence shown here is derived from an EMBL/GenBank/DDBJ whole genome shotgun (WGS) entry which is preliminary data.</text>
</comment>
<organism evidence="10 11">
    <name type="scientific">Chrysophaeum taylorii</name>
    <dbReference type="NCBI Taxonomy" id="2483200"/>
    <lineage>
        <taxon>Eukaryota</taxon>
        <taxon>Sar</taxon>
        <taxon>Stramenopiles</taxon>
        <taxon>Ochrophyta</taxon>
        <taxon>Pelagophyceae</taxon>
        <taxon>Pelagomonadales</taxon>
        <taxon>Pelagomonadaceae</taxon>
        <taxon>Chrysophaeum</taxon>
    </lineage>
</organism>
<sequence length="527" mass="57073">MRLLVLSMLGGVSVAWVVQNAVPPPCCRASRVEETDGLAKKKRKKKKKIEALESRLEKKFATADLEEASPPPEAEAEKKLAGWGREAEVSFIVRRTRDEAFPPNVVVDDGAPKKKVAKKSAGRPLSALVESFGVDETEAGFAEYVEPEMVDVLRREFGATRPTDIQKAALDAFDELSGDLLVPGPTGSGKTLAFLLGSEKPLLVVTPSRELAAQVGKVAEVLWPGRCATCAGGASVRRQIERLRKIKPDVVVGTPGRLAQLGSEGKLKLSRFRTCVVDEADAAARRPHARDLELAYAGLLRDARLVFVSASVEDLLQTTDAPRVVERAKLAARVVGATSTSRHPALAGDKAHARLLVRRRREAVDTLRRALRATDPRVEAAIVFVEDAVASRELESQLRDLNFRAFALSGDQPDALRQAALREISKGRRGDDPPVLVATELAARGLDLSKVSHVINFLSLPSSPTHYAHRAGRCGRTPGAPGFVLTIAEPKDNRILDALARDLHIPIYPAIPHMGALHLESESESES</sequence>
<dbReference type="PANTHER" id="PTHR47963">
    <property type="entry name" value="DEAD-BOX ATP-DEPENDENT RNA HELICASE 47, MITOCHONDRIAL"/>
    <property type="match status" value="1"/>
</dbReference>
<dbReference type="GO" id="GO:0003723">
    <property type="term" value="F:RNA binding"/>
    <property type="evidence" value="ECO:0007669"/>
    <property type="project" value="TreeGrafter"/>
</dbReference>
<dbReference type="InterPro" id="IPR014001">
    <property type="entry name" value="Helicase_ATP-bd"/>
</dbReference>
<keyword evidence="3" id="KW-0378">Hydrolase</keyword>
<proteinExistence type="predicted"/>
<dbReference type="Proteomes" id="UP001230188">
    <property type="component" value="Unassembled WGS sequence"/>
</dbReference>
<evidence type="ECO:0000256" key="5">
    <source>
        <dbReference type="ARBA" id="ARBA00022840"/>
    </source>
</evidence>
<keyword evidence="11" id="KW-1185">Reference proteome</keyword>
<evidence type="ECO:0000256" key="2">
    <source>
        <dbReference type="ARBA" id="ARBA00022741"/>
    </source>
</evidence>
<evidence type="ECO:0000256" key="7">
    <source>
        <dbReference type="SAM" id="SignalP"/>
    </source>
</evidence>
<feature type="coiled-coil region" evidence="6">
    <location>
        <begin position="35"/>
        <end position="62"/>
    </location>
</feature>
<dbReference type="SMART" id="SM00490">
    <property type="entry name" value="HELICc"/>
    <property type="match status" value="1"/>
</dbReference>
<dbReference type="InterPro" id="IPR027417">
    <property type="entry name" value="P-loop_NTPase"/>
</dbReference>
<evidence type="ECO:0000313" key="11">
    <source>
        <dbReference type="Proteomes" id="UP001230188"/>
    </source>
</evidence>
<dbReference type="GO" id="GO:0003724">
    <property type="term" value="F:RNA helicase activity"/>
    <property type="evidence" value="ECO:0007669"/>
    <property type="project" value="UniProtKB-EC"/>
</dbReference>
<dbReference type="EC" id="3.6.4.13" evidence="1"/>
<dbReference type="PANTHER" id="PTHR47963:SF8">
    <property type="entry name" value="ATP-DEPENDENT RNA HELICASE DEAD"/>
    <property type="match status" value="1"/>
</dbReference>
<dbReference type="GO" id="GO:0016787">
    <property type="term" value="F:hydrolase activity"/>
    <property type="evidence" value="ECO:0007669"/>
    <property type="project" value="UniProtKB-KW"/>
</dbReference>
<dbReference type="CDD" id="cd00268">
    <property type="entry name" value="DEADc"/>
    <property type="match status" value="1"/>
</dbReference>
<keyword evidence="4" id="KW-0347">Helicase</keyword>
<dbReference type="SMART" id="SM00487">
    <property type="entry name" value="DEXDc"/>
    <property type="match status" value="1"/>
</dbReference>
<evidence type="ECO:0000256" key="4">
    <source>
        <dbReference type="ARBA" id="ARBA00022806"/>
    </source>
</evidence>
<dbReference type="CDD" id="cd18787">
    <property type="entry name" value="SF2_C_DEAD"/>
    <property type="match status" value="1"/>
</dbReference>
<dbReference type="InterPro" id="IPR011545">
    <property type="entry name" value="DEAD/DEAH_box_helicase_dom"/>
</dbReference>
<dbReference type="AlphaFoldDB" id="A0AAD7ULN1"/>
<evidence type="ECO:0000259" key="9">
    <source>
        <dbReference type="PROSITE" id="PS51194"/>
    </source>
</evidence>
<dbReference type="EMBL" id="JAQMWT010000060">
    <property type="protein sequence ID" value="KAJ8611855.1"/>
    <property type="molecule type" value="Genomic_DNA"/>
</dbReference>
<dbReference type="SUPFAM" id="SSF52540">
    <property type="entry name" value="P-loop containing nucleoside triphosphate hydrolases"/>
    <property type="match status" value="1"/>
</dbReference>
<dbReference type="PROSITE" id="PS51192">
    <property type="entry name" value="HELICASE_ATP_BIND_1"/>
    <property type="match status" value="1"/>
</dbReference>
<evidence type="ECO:0000256" key="3">
    <source>
        <dbReference type="ARBA" id="ARBA00022801"/>
    </source>
</evidence>
<protein>
    <recommendedName>
        <fullName evidence="1">RNA helicase</fullName>
        <ecNumber evidence="1">3.6.4.13</ecNumber>
    </recommendedName>
</protein>
<dbReference type="GO" id="GO:0005524">
    <property type="term" value="F:ATP binding"/>
    <property type="evidence" value="ECO:0007669"/>
    <property type="project" value="UniProtKB-KW"/>
</dbReference>
<dbReference type="InterPro" id="IPR050547">
    <property type="entry name" value="DEAD_box_RNA_helicases"/>
</dbReference>
<evidence type="ECO:0000256" key="6">
    <source>
        <dbReference type="SAM" id="Coils"/>
    </source>
</evidence>
<gene>
    <name evidence="10" type="ORF">CTAYLR_005801</name>
</gene>
<keyword evidence="6" id="KW-0175">Coiled coil</keyword>
<keyword evidence="2" id="KW-0547">Nucleotide-binding</keyword>
<dbReference type="Pfam" id="PF00270">
    <property type="entry name" value="DEAD"/>
    <property type="match status" value="1"/>
</dbReference>
<evidence type="ECO:0000259" key="8">
    <source>
        <dbReference type="PROSITE" id="PS51192"/>
    </source>
</evidence>
<evidence type="ECO:0000256" key="1">
    <source>
        <dbReference type="ARBA" id="ARBA00012552"/>
    </source>
</evidence>
<dbReference type="Gene3D" id="3.40.50.300">
    <property type="entry name" value="P-loop containing nucleotide triphosphate hydrolases"/>
    <property type="match status" value="2"/>
</dbReference>
<dbReference type="InterPro" id="IPR001650">
    <property type="entry name" value="Helicase_C-like"/>
</dbReference>
<dbReference type="Pfam" id="PF00271">
    <property type="entry name" value="Helicase_C"/>
    <property type="match status" value="1"/>
</dbReference>
<feature type="chain" id="PRO_5041898266" description="RNA helicase" evidence="7">
    <location>
        <begin position="16"/>
        <end position="527"/>
    </location>
</feature>
<dbReference type="PROSITE" id="PS51194">
    <property type="entry name" value="HELICASE_CTER"/>
    <property type="match status" value="1"/>
</dbReference>
<evidence type="ECO:0000313" key="10">
    <source>
        <dbReference type="EMBL" id="KAJ8611855.1"/>
    </source>
</evidence>
<keyword evidence="5" id="KW-0067">ATP-binding</keyword>
<dbReference type="InterPro" id="IPR044742">
    <property type="entry name" value="DEAD/DEAH_RhlB"/>
</dbReference>
<feature type="domain" description="Helicase C-terminal" evidence="9">
    <location>
        <begin position="366"/>
        <end position="518"/>
    </location>
</feature>
<accession>A0AAD7ULN1</accession>
<feature type="domain" description="Helicase ATP-binding" evidence="8">
    <location>
        <begin position="171"/>
        <end position="330"/>
    </location>
</feature>
<keyword evidence="7" id="KW-0732">Signal</keyword>
<name>A0AAD7ULN1_9STRA</name>